<feature type="compositionally biased region" description="Polar residues" evidence="1">
    <location>
        <begin position="84"/>
        <end position="96"/>
    </location>
</feature>
<protein>
    <submittedName>
        <fullName evidence="2">Uncharacterized protein</fullName>
    </submittedName>
</protein>
<accession>A0A9P8TBN8</accession>
<evidence type="ECO:0000313" key="2">
    <source>
        <dbReference type="EMBL" id="KAH3673578.1"/>
    </source>
</evidence>
<feature type="compositionally biased region" description="Polar residues" evidence="1">
    <location>
        <begin position="57"/>
        <end position="74"/>
    </location>
</feature>
<feature type="non-terminal residue" evidence="2">
    <location>
        <position position="1"/>
    </location>
</feature>
<organism evidence="2 3">
    <name type="scientific">Ogataea polymorpha</name>
    <dbReference type="NCBI Taxonomy" id="460523"/>
    <lineage>
        <taxon>Eukaryota</taxon>
        <taxon>Fungi</taxon>
        <taxon>Dikarya</taxon>
        <taxon>Ascomycota</taxon>
        <taxon>Saccharomycotina</taxon>
        <taxon>Pichiomycetes</taxon>
        <taxon>Pichiales</taxon>
        <taxon>Pichiaceae</taxon>
        <taxon>Ogataea</taxon>
    </lineage>
</organism>
<reference evidence="2" key="2">
    <citation type="submission" date="2021-01" db="EMBL/GenBank/DDBJ databases">
        <authorList>
            <person name="Schikora-Tamarit M.A."/>
        </authorList>
    </citation>
    <scope>NUCLEOTIDE SEQUENCE</scope>
    <source>
        <strain evidence="2">NCAIM Y.01608</strain>
    </source>
</reference>
<keyword evidence="3" id="KW-1185">Reference proteome</keyword>
<dbReference type="Proteomes" id="UP000788993">
    <property type="component" value="Unassembled WGS sequence"/>
</dbReference>
<evidence type="ECO:0000313" key="3">
    <source>
        <dbReference type="Proteomes" id="UP000788993"/>
    </source>
</evidence>
<feature type="region of interest" description="Disordered" evidence="1">
    <location>
        <begin position="57"/>
        <end position="96"/>
    </location>
</feature>
<reference evidence="2" key="1">
    <citation type="journal article" date="2021" name="Open Biol.">
        <title>Shared evolutionary footprints suggest mitochondrial oxidative damage underlies multiple complex I losses in fungi.</title>
        <authorList>
            <person name="Schikora-Tamarit M.A."/>
            <person name="Marcet-Houben M."/>
            <person name="Nosek J."/>
            <person name="Gabaldon T."/>
        </authorList>
    </citation>
    <scope>NUCLEOTIDE SEQUENCE</scope>
    <source>
        <strain evidence="2">NCAIM Y.01608</strain>
    </source>
</reference>
<gene>
    <name evidence="2" type="ORF">OGATHE_002150</name>
</gene>
<comment type="caution">
    <text evidence="2">The sequence shown here is derived from an EMBL/GenBank/DDBJ whole genome shotgun (WGS) entry which is preliminary data.</text>
</comment>
<dbReference type="AlphaFoldDB" id="A0A9P8TBN8"/>
<evidence type="ECO:0000256" key="1">
    <source>
        <dbReference type="SAM" id="MobiDB-lite"/>
    </source>
</evidence>
<dbReference type="EMBL" id="JAEUBD010000573">
    <property type="protein sequence ID" value="KAH3673578.1"/>
    <property type="molecule type" value="Genomic_DNA"/>
</dbReference>
<name>A0A9P8TBN8_9ASCO</name>
<sequence length="96" mass="10913">LLPLKTECTLWSHAPWKWGTANPPLAEITQQIASGMWSWEISPYLSLTFPSRTWGSNPPYQGRSKNSLGVQQGQVFHKDKGARQNLNPFWSNQCMP</sequence>
<proteinExistence type="predicted"/>